<gene>
    <name evidence="2" type="ORF">RM51_05045</name>
</gene>
<dbReference type="STRING" id="363331.RM51_05045"/>
<dbReference type="EMBL" id="JWTA01000004">
    <property type="protein sequence ID" value="KIC64083.1"/>
    <property type="molecule type" value="Genomic_DNA"/>
</dbReference>
<dbReference type="AlphaFoldDB" id="A0A0B4EBT0"/>
<name>A0A0B4EBT0_9FLAO</name>
<evidence type="ECO:0008006" key="4">
    <source>
        <dbReference type="Google" id="ProtNLM"/>
    </source>
</evidence>
<evidence type="ECO:0000313" key="3">
    <source>
        <dbReference type="Proteomes" id="UP000031167"/>
    </source>
</evidence>
<proteinExistence type="predicted"/>
<sequence length="340" mass="40263">MKEKILSCFLICFSLLSYAQEIDETQEKKYVEEDKNKISVVTGLSYIHNIFGLLYQDKVFRLRPNDAFYTEFFLRYRWLDVSFSFAPKLTRINNDDPEKGKSKYFNVGFTFFLSPKLRQYVYFSEVKGLYFQDTKEFMRLIYDEDYNEEGYLQFPDAKYKSFKGETSYLWLGNKTDYRSFNNMTYKPLKDVFIVSTGLFYQYNILSDLNKTIYQGEIFSESADDSPSKDFRIALRSGGGVQKKIGGNWYTIVEAYPELYYSKLIGEDFHEFNVGLYSNARMGYDNGKWFFGGGFQLNWINSSNENFYSTTQWLFRVGVGFRFNSPTFVNRNFDRIDHILK</sequence>
<dbReference type="Pfam" id="PF14391">
    <property type="entry name" value="DUF4421"/>
    <property type="match status" value="1"/>
</dbReference>
<keyword evidence="1" id="KW-0732">Signal</keyword>
<dbReference type="RefSeq" id="WP_039365771.1">
    <property type="nucleotide sequence ID" value="NZ_JWTA01000004.1"/>
</dbReference>
<evidence type="ECO:0000313" key="2">
    <source>
        <dbReference type="EMBL" id="KIC64083.1"/>
    </source>
</evidence>
<feature type="signal peptide" evidence="1">
    <location>
        <begin position="1"/>
        <end position="19"/>
    </location>
</feature>
<keyword evidence="3" id="KW-1185">Reference proteome</keyword>
<comment type="caution">
    <text evidence="2">The sequence shown here is derived from an EMBL/GenBank/DDBJ whole genome shotgun (WGS) entry which is preliminary data.</text>
</comment>
<evidence type="ECO:0000256" key="1">
    <source>
        <dbReference type="SAM" id="SignalP"/>
    </source>
</evidence>
<dbReference type="Proteomes" id="UP000031167">
    <property type="component" value="Unassembled WGS sequence"/>
</dbReference>
<reference evidence="2 3" key="1">
    <citation type="submission" date="2014-12" db="EMBL/GenBank/DDBJ databases">
        <title>Genome sequencing of Chryseobacterium taiwanense TPW19.</title>
        <authorList>
            <person name="Tan P.W."/>
            <person name="Chan K.-G."/>
        </authorList>
    </citation>
    <scope>NUCLEOTIDE SEQUENCE [LARGE SCALE GENOMIC DNA]</scope>
    <source>
        <strain evidence="2 3">TPW19</strain>
    </source>
</reference>
<dbReference type="InterPro" id="IPR025535">
    <property type="entry name" value="DUF4421"/>
</dbReference>
<dbReference type="OrthoDB" id="669053at2"/>
<protein>
    <recommendedName>
        <fullName evidence="4">DUF4421 domain-containing protein</fullName>
    </recommendedName>
</protein>
<organism evidence="2 3">
    <name type="scientific">Chryseobacterium taiwanense</name>
    <dbReference type="NCBI Taxonomy" id="363331"/>
    <lineage>
        <taxon>Bacteria</taxon>
        <taxon>Pseudomonadati</taxon>
        <taxon>Bacteroidota</taxon>
        <taxon>Flavobacteriia</taxon>
        <taxon>Flavobacteriales</taxon>
        <taxon>Weeksellaceae</taxon>
        <taxon>Chryseobacterium group</taxon>
        <taxon>Chryseobacterium</taxon>
    </lineage>
</organism>
<accession>A0A0B4EBT0</accession>
<feature type="chain" id="PRO_5002087268" description="DUF4421 domain-containing protein" evidence="1">
    <location>
        <begin position="20"/>
        <end position="340"/>
    </location>
</feature>